<evidence type="ECO:0000313" key="5">
    <source>
        <dbReference type="Proteomes" id="UP000030745"/>
    </source>
</evidence>
<feature type="transmembrane region" description="Helical" evidence="1">
    <location>
        <begin position="331"/>
        <end position="351"/>
    </location>
</feature>
<dbReference type="OrthoDB" id="77628at2759"/>
<evidence type="ECO:0000256" key="1">
    <source>
        <dbReference type="SAM" id="Phobius"/>
    </source>
</evidence>
<gene>
    <name evidence="4" type="ORF">SPRG_08539</name>
</gene>
<keyword evidence="2" id="KW-0732">Signal</keyword>
<keyword evidence="1" id="KW-0812">Transmembrane</keyword>
<keyword evidence="5" id="KW-1185">Reference proteome</keyword>
<evidence type="ECO:0000313" key="4">
    <source>
        <dbReference type="EMBL" id="KDO26178.1"/>
    </source>
</evidence>
<dbReference type="Pfam" id="PF14257">
    <property type="entry name" value="DUF4349"/>
    <property type="match status" value="1"/>
</dbReference>
<dbReference type="OMA" id="YSANVRC"/>
<feature type="signal peptide" evidence="2">
    <location>
        <begin position="1"/>
        <end position="19"/>
    </location>
</feature>
<dbReference type="EMBL" id="KK583226">
    <property type="protein sequence ID" value="KDO26178.1"/>
    <property type="molecule type" value="Genomic_DNA"/>
</dbReference>
<organism evidence="4 5">
    <name type="scientific">Saprolegnia parasitica (strain CBS 223.65)</name>
    <dbReference type="NCBI Taxonomy" id="695850"/>
    <lineage>
        <taxon>Eukaryota</taxon>
        <taxon>Sar</taxon>
        <taxon>Stramenopiles</taxon>
        <taxon>Oomycota</taxon>
        <taxon>Saprolegniomycetes</taxon>
        <taxon>Saprolegniales</taxon>
        <taxon>Saprolegniaceae</taxon>
        <taxon>Saprolegnia</taxon>
    </lineage>
</organism>
<feature type="chain" id="PRO_5001634191" description="DUF4349 domain-containing protein" evidence="2">
    <location>
        <begin position="20"/>
        <end position="365"/>
    </location>
</feature>
<name>A0A067C6T2_SAPPC</name>
<accession>A0A067C6T2</accession>
<evidence type="ECO:0000259" key="3">
    <source>
        <dbReference type="Pfam" id="PF14257"/>
    </source>
</evidence>
<dbReference type="KEGG" id="spar:SPRG_08539"/>
<dbReference type="GeneID" id="24130755"/>
<sequence length="365" mass="39951">MKIATSVFALIFLASCVHSVLPTTREATHADDITTKDSMLLGDVDIESRYIPTHGSGYVSLSSGRVLAERHGSLDAGTLHVASGQSASPSALSEMLIWNADITLRAKHGSGAWDAARAHIQSQLLIHGFLESESESADRNAYSSLRCVSRSTNATISCPQDIYLEHRDYQVPLRTWRFTWRVEAFHDMVRALEGVPDVVPNTTVASKRVARTDASNEYQDASGRSATLRHTRAALEKLLEQATNVQEIAAILTQVQDVTAKIEAAESELLRTSASVRLSTIDVELEERDAEGRVVVVDDLASPSTSRWAVAYVRAVGILKQCGNLAIDGSMLALVVGTPMTIVLWLGWKLFTRLRHSDDRYSHLA</sequence>
<reference evidence="4 5" key="1">
    <citation type="journal article" date="2013" name="PLoS Genet.">
        <title>Distinctive expansion of potential virulence genes in the genome of the oomycete fish pathogen Saprolegnia parasitica.</title>
        <authorList>
            <person name="Jiang R.H."/>
            <person name="de Bruijn I."/>
            <person name="Haas B.J."/>
            <person name="Belmonte R."/>
            <person name="Lobach L."/>
            <person name="Christie J."/>
            <person name="van den Ackerveken G."/>
            <person name="Bottin A."/>
            <person name="Bulone V."/>
            <person name="Diaz-Moreno S.M."/>
            <person name="Dumas B."/>
            <person name="Fan L."/>
            <person name="Gaulin E."/>
            <person name="Govers F."/>
            <person name="Grenville-Briggs L.J."/>
            <person name="Horner N.R."/>
            <person name="Levin J.Z."/>
            <person name="Mammella M."/>
            <person name="Meijer H.J."/>
            <person name="Morris P."/>
            <person name="Nusbaum C."/>
            <person name="Oome S."/>
            <person name="Phillips A.J."/>
            <person name="van Rooyen D."/>
            <person name="Rzeszutek E."/>
            <person name="Saraiva M."/>
            <person name="Secombes C.J."/>
            <person name="Seidl M.F."/>
            <person name="Snel B."/>
            <person name="Stassen J.H."/>
            <person name="Sykes S."/>
            <person name="Tripathy S."/>
            <person name="van den Berg H."/>
            <person name="Vega-Arreguin J.C."/>
            <person name="Wawra S."/>
            <person name="Young S.K."/>
            <person name="Zeng Q."/>
            <person name="Dieguez-Uribeondo J."/>
            <person name="Russ C."/>
            <person name="Tyler B.M."/>
            <person name="van West P."/>
        </authorList>
    </citation>
    <scope>NUCLEOTIDE SEQUENCE [LARGE SCALE GENOMIC DNA]</scope>
    <source>
        <strain evidence="4 5">CBS 223.65</strain>
    </source>
</reference>
<proteinExistence type="predicted"/>
<dbReference type="InterPro" id="IPR025645">
    <property type="entry name" value="DUF4349"/>
</dbReference>
<keyword evidence="1" id="KW-1133">Transmembrane helix</keyword>
<dbReference type="VEuPathDB" id="FungiDB:SPRG_08539"/>
<feature type="domain" description="DUF4349" evidence="3">
    <location>
        <begin position="184"/>
        <end position="297"/>
    </location>
</feature>
<protein>
    <recommendedName>
        <fullName evidence="3">DUF4349 domain-containing protein</fullName>
    </recommendedName>
</protein>
<dbReference type="Proteomes" id="UP000030745">
    <property type="component" value="Unassembled WGS sequence"/>
</dbReference>
<keyword evidence="1" id="KW-0472">Membrane</keyword>
<dbReference type="AlphaFoldDB" id="A0A067C6T2"/>
<dbReference type="RefSeq" id="XP_012203171.1">
    <property type="nucleotide sequence ID" value="XM_012347781.1"/>
</dbReference>
<dbReference type="PROSITE" id="PS51257">
    <property type="entry name" value="PROKAR_LIPOPROTEIN"/>
    <property type="match status" value="1"/>
</dbReference>
<evidence type="ECO:0000256" key="2">
    <source>
        <dbReference type="SAM" id="SignalP"/>
    </source>
</evidence>